<organism evidence="1 2">
    <name type="scientific">Zosterops borbonicus</name>
    <dbReference type="NCBI Taxonomy" id="364589"/>
    <lineage>
        <taxon>Eukaryota</taxon>
        <taxon>Metazoa</taxon>
        <taxon>Chordata</taxon>
        <taxon>Craniata</taxon>
        <taxon>Vertebrata</taxon>
        <taxon>Euteleostomi</taxon>
        <taxon>Archelosauria</taxon>
        <taxon>Archosauria</taxon>
        <taxon>Dinosauria</taxon>
        <taxon>Saurischia</taxon>
        <taxon>Theropoda</taxon>
        <taxon>Coelurosauria</taxon>
        <taxon>Aves</taxon>
        <taxon>Neognathae</taxon>
        <taxon>Neoaves</taxon>
        <taxon>Telluraves</taxon>
        <taxon>Australaves</taxon>
        <taxon>Passeriformes</taxon>
        <taxon>Sylvioidea</taxon>
        <taxon>Zosteropidae</taxon>
        <taxon>Zosterops</taxon>
    </lineage>
</organism>
<gene>
    <name evidence="1" type="ORF">HGM15179_001163</name>
</gene>
<proteinExistence type="predicted"/>
<comment type="caution">
    <text evidence="1">The sequence shown here is derived from an EMBL/GenBank/DDBJ whole genome shotgun (WGS) entry which is preliminary data.</text>
</comment>
<dbReference type="EMBL" id="SWJQ01000020">
    <property type="protein sequence ID" value="TRZ25816.1"/>
    <property type="molecule type" value="Genomic_DNA"/>
</dbReference>
<protein>
    <submittedName>
        <fullName evidence="1">Uncharacterized protein</fullName>
    </submittedName>
</protein>
<accession>A0A8K1LTX0</accession>
<dbReference type="AlphaFoldDB" id="A0A8K1LTX0"/>
<name>A0A8K1LTX0_9PASS</name>
<evidence type="ECO:0000313" key="1">
    <source>
        <dbReference type="EMBL" id="TRZ25816.1"/>
    </source>
</evidence>
<evidence type="ECO:0000313" key="2">
    <source>
        <dbReference type="Proteomes" id="UP000796761"/>
    </source>
</evidence>
<dbReference type="Proteomes" id="UP000796761">
    <property type="component" value="Unassembled WGS sequence"/>
</dbReference>
<reference evidence="1" key="1">
    <citation type="submission" date="2019-04" db="EMBL/GenBank/DDBJ databases">
        <title>Genome assembly of Zosterops borbonicus 15179.</title>
        <authorList>
            <person name="Leroy T."/>
            <person name="Anselmetti Y."/>
            <person name="Tilak M.-K."/>
            <person name="Nabholz B."/>
        </authorList>
    </citation>
    <scope>NUCLEOTIDE SEQUENCE</scope>
    <source>
        <strain evidence="1">HGM_15179</strain>
        <tissue evidence="1">Muscle</tissue>
    </source>
</reference>
<keyword evidence="2" id="KW-1185">Reference proteome</keyword>
<sequence>MVARIEERPVESVLHEEKWYAVCNWEFSFGFQFKYHTEVDFIKTVLAAEICEIAMVSPHLTEKVDKSLRDFQVVPEKFLNPWLDVLVQILCHDF</sequence>